<reference evidence="5" key="1">
    <citation type="journal article" date="2019" name="Int. J. Syst. Evol. Microbiol.">
        <title>The Global Catalogue of Microorganisms (GCM) 10K type strain sequencing project: providing services to taxonomists for standard genome sequencing and annotation.</title>
        <authorList>
            <consortium name="The Broad Institute Genomics Platform"/>
            <consortium name="The Broad Institute Genome Sequencing Center for Infectious Disease"/>
            <person name="Wu L."/>
            <person name="Ma J."/>
        </authorList>
    </citation>
    <scope>NUCLEOTIDE SEQUENCE [LARGE SCALE GENOMIC DNA]</scope>
    <source>
        <strain evidence="5">JCM 14326</strain>
    </source>
</reference>
<dbReference type="PANTHER" id="PTHR43877:SF2">
    <property type="entry name" value="AMINOALKYLPHOSPHONATE N-ACETYLTRANSFERASE-RELATED"/>
    <property type="match status" value="1"/>
</dbReference>
<dbReference type="Proteomes" id="UP001501094">
    <property type="component" value="Unassembled WGS sequence"/>
</dbReference>
<keyword evidence="2" id="KW-0012">Acyltransferase</keyword>
<evidence type="ECO:0000313" key="5">
    <source>
        <dbReference type="Proteomes" id="UP001501094"/>
    </source>
</evidence>
<keyword evidence="5" id="KW-1185">Reference proteome</keyword>
<accession>A0ABP4ZSC1</accession>
<dbReference type="EMBL" id="BAAANL010000004">
    <property type="protein sequence ID" value="GAA1865469.1"/>
    <property type="molecule type" value="Genomic_DNA"/>
</dbReference>
<keyword evidence="1" id="KW-0808">Transferase</keyword>
<gene>
    <name evidence="4" type="ORF">GCM10009751_24480</name>
</gene>
<protein>
    <submittedName>
        <fullName evidence="4">GNAT family N-acetyltransferase</fullName>
    </submittedName>
</protein>
<proteinExistence type="predicted"/>
<feature type="domain" description="N-acetyltransferase" evidence="3">
    <location>
        <begin position="5"/>
        <end position="167"/>
    </location>
</feature>
<dbReference type="Gene3D" id="3.40.630.30">
    <property type="match status" value="1"/>
</dbReference>
<dbReference type="CDD" id="cd04301">
    <property type="entry name" value="NAT_SF"/>
    <property type="match status" value="1"/>
</dbReference>
<dbReference type="RefSeq" id="WP_344103256.1">
    <property type="nucleotide sequence ID" value="NZ_BAAANL010000004.1"/>
</dbReference>
<organism evidence="4 5">
    <name type="scientific">Myceligenerans crystallogenes</name>
    <dbReference type="NCBI Taxonomy" id="316335"/>
    <lineage>
        <taxon>Bacteria</taxon>
        <taxon>Bacillati</taxon>
        <taxon>Actinomycetota</taxon>
        <taxon>Actinomycetes</taxon>
        <taxon>Micrococcales</taxon>
        <taxon>Promicromonosporaceae</taxon>
        <taxon>Myceligenerans</taxon>
    </lineage>
</organism>
<comment type="caution">
    <text evidence="4">The sequence shown here is derived from an EMBL/GenBank/DDBJ whole genome shotgun (WGS) entry which is preliminary data.</text>
</comment>
<name>A0ABP4ZSC1_9MICO</name>
<evidence type="ECO:0000256" key="1">
    <source>
        <dbReference type="ARBA" id="ARBA00022679"/>
    </source>
</evidence>
<dbReference type="InterPro" id="IPR016181">
    <property type="entry name" value="Acyl_CoA_acyltransferase"/>
</dbReference>
<dbReference type="PANTHER" id="PTHR43877">
    <property type="entry name" value="AMINOALKYLPHOSPHONATE N-ACETYLTRANSFERASE-RELATED-RELATED"/>
    <property type="match status" value="1"/>
</dbReference>
<dbReference type="PROSITE" id="PS51186">
    <property type="entry name" value="GNAT"/>
    <property type="match status" value="1"/>
</dbReference>
<evidence type="ECO:0000256" key="2">
    <source>
        <dbReference type="ARBA" id="ARBA00023315"/>
    </source>
</evidence>
<sequence>MTTGTTFGRLTAVRVPFDHPDAVALRQAAVRELAERYGNDEDSKEVIEPATIAATIVLRVADVAAAGGSIRDVSLSDDGVGGHHPPATGELKRMFVVKDFRRRGLAKRLMEELESAAREAGLTRLVLETGTGQPEAVALYEKLGWTRIPPYGKWADSDDQLCYGKSL</sequence>
<evidence type="ECO:0000313" key="4">
    <source>
        <dbReference type="EMBL" id="GAA1865469.1"/>
    </source>
</evidence>
<evidence type="ECO:0000259" key="3">
    <source>
        <dbReference type="PROSITE" id="PS51186"/>
    </source>
</evidence>
<dbReference type="SUPFAM" id="SSF55729">
    <property type="entry name" value="Acyl-CoA N-acyltransferases (Nat)"/>
    <property type="match status" value="1"/>
</dbReference>
<dbReference type="InterPro" id="IPR050832">
    <property type="entry name" value="Bact_Acetyltransf"/>
</dbReference>
<dbReference type="Pfam" id="PF00583">
    <property type="entry name" value="Acetyltransf_1"/>
    <property type="match status" value="1"/>
</dbReference>
<dbReference type="InterPro" id="IPR000182">
    <property type="entry name" value="GNAT_dom"/>
</dbReference>